<name>A0A6P1QVR8_9FLAO</name>
<reference evidence="1 2" key="1">
    <citation type="submission" date="2018-04" db="EMBL/GenBank/DDBJ databases">
        <title>Characteristic and Complete Genome Sequencing of A Novel Member of Infective Endocarditis Causative Bacteria: Bergeyella cardium QL-PH.</title>
        <authorList>
            <person name="Pan H."/>
            <person name="Sun E."/>
            <person name="Zhang Y."/>
        </authorList>
    </citation>
    <scope>NUCLEOTIDE SEQUENCE [LARGE SCALE GENOMIC DNA]</scope>
    <source>
        <strain evidence="1 2">HPQL</strain>
    </source>
</reference>
<evidence type="ECO:0000313" key="2">
    <source>
        <dbReference type="Proteomes" id="UP000464318"/>
    </source>
</evidence>
<dbReference type="RefSeq" id="WP_160223936.1">
    <property type="nucleotide sequence ID" value="NZ_CP029149.1"/>
</dbReference>
<evidence type="ECO:0000313" key="1">
    <source>
        <dbReference type="EMBL" id="QHN64921.1"/>
    </source>
</evidence>
<dbReference type="InterPro" id="IPR003961">
    <property type="entry name" value="FN3_dom"/>
</dbReference>
<organism evidence="1 2">
    <name type="scientific">Bergeyella cardium</name>
    <dbReference type="NCBI Taxonomy" id="1585976"/>
    <lineage>
        <taxon>Bacteria</taxon>
        <taxon>Pseudomonadati</taxon>
        <taxon>Bacteroidota</taxon>
        <taxon>Flavobacteriia</taxon>
        <taxon>Flavobacteriales</taxon>
        <taxon>Weeksellaceae</taxon>
        <taxon>Bergeyella</taxon>
    </lineage>
</organism>
<dbReference type="CDD" id="cd00063">
    <property type="entry name" value="FN3"/>
    <property type="match status" value="1"/>
</dbReference>
<dbReference type="KEGG" id="bcad:DBX24_02925"/>
<dbReference type="GO" id="GO:0008237">
    <property type="term" value="F:metallopeptidase activity"/>
    <property type="evidence" value="ECO:0007669"/>
    <property type="project" value="InterPro"/>
</dbReference>
<dbReference type="InterPro" id="IPR036116">
    <property type="entry name" value="FN3_sf"/>
</dbReference>
<dbReference type="SUPFAM" id="SSF55486">
    <property type="entry name" value="Metalloproteases ('zincins'), catalytic domain"/>
    <property type="match status" value="1"/>
</dbReference>
<proteinExistence type="predicted"/>
<dbReference type="InterPro" id="IPR013783">
    <property type="entry name" value="Ig-like_fold"/>
</dbReference>
<dbReference type="InterPro" id="IPR045474">
    <property type="entry name" value="GEVED"/>
</dbReference>
<dbReference type="InterPro" id="IPR024079">
    <property type="entry name" value="MetalloPept_cat_dom_sf"/>
</dbReference>
<protein>
    <submittedName>
        <fullName evidence="1">Propanediol utilization protein</fullName>
    </submittedName>
</protein>
<sequence length="922" mass="102185">MKKIFILITAALGAFGYSQNYWQKISTKAGKNNEVEQFYKLNLHQLRKDLNTQLSAKNAEMIIEIPNVEGKLEKFKVRSFPVVDEAMAAKYQLGSYQGVSLENSRRTIRFSVSPYDFQSMLSTDEGYSFIDPERKQKDVYRVHPKSLKAKGRAFECTTSEPKSDIQGLDHLYKNAEAYKKNTLFNISSSDRKYRTIRMAISVTGEYTQVFGSVEKALAQINATLTRVNQVYERDLALHLNLVNTPELIYTDPNTDPYSDADLGVAGEWNVELQRNLTKVLGNDAYDLGHLFGASGGGGNAGCIGCVCIDPEPDPFGDSMDTQKGSAFTSPSIDDEPFGDAFDIDYVAHEIGHQLGANHTFSHDIERSDVQVEPGSGSTIMGYAGITEANVQQSTDPYFNYVSLNQIREVLSKATCAQKTSIQNTLPVISPLKSYTIPKKTPFVLSAQVTDKENDPLTYTWEQQNSAETKLVKISGDRKDGANFRSLKPGTEPIRYFPKLENVIAGKLISEDDWEAVSNIVKEMKFVLTVRDNHPTLNQQQVASAEQNISVGKEGPFAVTSGILHYGVSKPILWDTANTQNAPYSVANVKIDYTQDEGKNWTILSESTPNDGNEKLNFPASLAGKKIQIRISAIDNVFYTVSKPLLVTKLEGCSSQAPDHFTVENERRKALLSWEGAENATYSIRYKKKTDTGWKSFTSESPSAEISVGVHHLDFGVDYEVQVANICSGTVGNYTQSQTLHFPALEYCGLKANSSEFEYISRVKVTDAGGKLILDNKSAGDGYKDYVTDSSKVITLKQGSKGNKLSITVVYPSDEDFYETLSVWIDFNGDAKMSEAERVVKHFIPDPSNGNKGSIVAHFNIDVPDDAIIDTQEYYRMRIALKVGPSINSAPASSCNGRLTGSRVVVDNYGYGEVEDYRIKIIK</sequence>
<dbReference type="EMBL" id="CP029149">
    <property type="protein sequence ID" value="QHN64921.1"/>
    <property type="molecule type" value="Genomic_DNA"/>
</dbReference>
<accession>A0A6P1QVR8</accession>
<dbReference type="Gene3D" id="3.40.390.10">
    <property type="entry name" value="Collagenase (Catalytic Domain)"/>
    <property type="match status" value="1"/>
</dbReference>
<dbReference type="PROSITE" id="PS50853">
    <property type="entry name" value="FN3"/>
    <property type="match status" value="1"/>
</dbReference>
<dbReference type="Gene3D" id="2.60.40.10">
    <property type="entry name" value="Immunoglobulins"/>
    <property type="match status" value="1"/>
</dbReference>
<dbReference type="Proteomes" id="UP000464318">
    <property type="component" value="Chromosome"/>
</dbReference>
<keyword evidence="2" id="KW-1185">Reference proteome</keyword>
<dbReference type="SUPFAM" id="SSF49265">
    <property type="entry name" value="Fibronectin type III"/>
    <property type="match status" value="1"/>
</dbReference>
<dbReference type="OrthoDB" id="9792152at2"/>
<gene>
    <name evidence="1" type="ORF">DBX24_02925</name>
</gene>
<dbReference type="Pfam" id="PF20009">
    <property type="entry name" value="GEVED"/>
    <property type="match status" value="1"/>
</dbReference>
<dbReference type="AlphaFoldDB" id="A0A6P1QVR8"/>
<dbReference type="Pfam" id="PF13583">
    <property type="entry name" value="Reprolysin_4"/>
    <property type="match status" value="1"/>
</dbReference>